<dbReference type="InterPro" id="IPR017871">
    <property type="entry name" value="ABC_transporter-like_CS"/>
</dbReference>
<protein>
    <submittedName>
        <fullName evidence="5">Maltose/maltodextrin import ATP-binding protein MalK</fullName>
    </submittedName>
</protein>
<evidence type="ECO:0000256" key="3">
    <source>
        <dbReference type="ARBA" id="ARBA00022840"/>
    </source>
</evidence>
<dbReference type="AlphaFoldDB" id="A0A5C6F5S0"/>
<sequence>MIELRDVSISAGEFQLSHIDLQIATGQYAVMMGQTGAGKTTLVETICGLRKISSGCIIVGDRDVTNLRPAERNTGYVPQDLALFPTMTVREHLTFAPRMRRPRTALTTAEVEAIAQQLDITHLLDRKPVNLSGGESQRVALGRALSFRPEALLLDEPLSALDETTRKSLQTLLRNINRDTGVTVLHVTHDSAEATTLADLVVRLHDGNLHTKPTS</sequence>
<dbReference type="Pfam" id="PF00005">
    <property type="entry name" value="ABC_tran"/>
    <property type="match status" value="1"/>
</dbReference>
<accession>A0A5C6F5S0</accession>
<name>A0A5C6F5S0_9BACT</name>
<reference evidence="5 6" key="1">
    <citation type="submission" date="2019-02" db="EMBL/GenBank/DDBJ databases">
        <title>Deep-cultivation of Planctomycetes and their phenomic and genomic characterization uncovers novel biology.</title>
        <authorList>
            <person name="Wiegand S."/>
            <person name="Jogler M."/>
            <person name="Boedeker C."/>
            <person name="Pinto D."/>
            <person name="Vollmers J."/>
            <person name="Rivas-Marin E."/>
            <person name="Kohn T."/>
            <person name="Peeters S.H."/>
            <person name="Heuer A."/>
            <person name="Rast P."/>
            <person name="Oberbeckmann S."/>
            <person name="Bunk B."/>
            <person name="Jeske O."/>
            <person name="Meyerdierks A."/>
            <person name="Storesund J.E."/>
            <person name="Kallscheuer N."/>
            <person name="Luecker S."/>
            <person name="Lage O.M."/>
            <person name="Pohl T."/>
            <person name="Merkel B.J."/>
            <person name="Hornburger P."/>
            <person name="Mueller R.-W."/>
            <person name="Bruemmer F."/>
            <person name="Labrenz M."/>
            <person name="Spormann A.M."/>
            <person name="Op Den Camp H."/>
            <person name="Overmann J."/>
            <person name="Amann R."/>
            <person name="Jetten M.S.M."/>
            <person name="Mascher T."/>
            <person name="Medema M.H."/>
            <person name="Devos D.P."/>
            <person name="Kaster A.-K."/>
            <person name="Ovreas L."/>
            <person name="Rohde M."/>
            <person name="Galperin M.Y."/>
            <person name="Jogler C."/>
        </authorList>
    </citation>
    <scope>NUCLEOTIDE SEQUENCE [LARGE SCALE GENOMIC DNA]</scope>
    <source>
        <strain evidence="5 6">Poly51</strain>
    </source>
</reference>
<feature type="domain" description="ABC transporter" evidence="4">
    <location>
        <begin position="2"/>
        <end position="215"/>
    </location>
</feature>
<dbReference type="GO" id="GO:0005524">
    <property type="term" value="F:ATP binding"/>
    <property type="evidence" value="ECO:0007669"/>
    <property type="project" value="UniProtKB-KW"/>
</dbReference>
<dbReference type="PANTHER" id="PTHR42781">
    <property type="entry name" value="SPERMIDINE/PUTRESCINE IMPORT ATP-BINDING PROTEIN POTA"/>
    <property type="match status" value="1"/>
</dbReference>
<evidence type="ECO:0000313" key="5">
    <source>
        <dbReference type="EMBL" id="TWU56575.1"/>
    </source>
</evidence>
<organism evidence="5 6">
    <name type="scientific">Rubripirellula tenax</name>
    <dbReference type="NCBI Taxonomy" id="2528015"/>
    <lineage>
        <taxon>Bacteria</taxon>
        <taxon>Pseudomonadati</taxon>
        <taxon>Planctomycetota</taxon>
        <taxon>Planctomycetia</taxon>
        <taxon>Pirellulales</taxon>
        <taxon>Pirellulaceae</taxon>
        <taxon>Rubripirellula</taxon>
    </lineage>
</organism>
<evidence type="ECO:0000256" key="1">
    <source>
        <dbReference type="ARBA" id="ARBA00022448"/>
    </source>
</evidence>
<evidence type="ECO:0000259" key="4">
    <source>
        <dbReference type="PROSITE" id="PS50893"/>
    </source>
</evidence>
<dbReference type="SMART" id="SM00382">
    <property type="entry name" value="AAA"/>
    <property type="match status" value="1"/>
</dbReference>
<evidence type="ECO:0000313" key="6">
    <source>
        <dbReference type="Proteomes" id="UP000318288"/>
    </source>
</evidence>
<dbReference type="InterPro" id="IPR027417">
    <property type="entry name" value="P-loop_NTPase"/>
</dbReference>
<dbReference type="InterPro" id="IPR050093">
    <property type="entry name" value="ABC_SmlMolc_Importer"/>
</dbReference>
<keyword evidence="1" id="KW-0813">Transport</keyword>
<gene>
    <name evidence="5" type="primary">malK_2</name>
    <name evidence="5" type="ORF">Poly51_24910</name>
</gene>
<dbReference type="InterPro" id="IPR003439">
    <property type="entry name" value="ABC_transporter-like_ATP-bd"/>
</dbReference>
<dbReference type="GO" id="GO:0016887">
    <property type="term" value="F:ATP hydrolysis activity"/>
    <property type="evidence" value="ECO:0007669"/>
    <property type="project" value="InterPro"/>
</dbReference>
<comment type="caution">
    <text evidence="5">The sequence shown here is derived from an EMBL/GenBank/DDBJ whole genome shotgun (WGS) entry which is preliminary data.</text>
</comment>
<dbReference type="Proteomes" id="UP000318288">
    <property type="component" value="Unassembled WGS sequence"/>
</dbReference>
<dbReference type="PROSITE" id="PS50893">
    <property type="entry name" value="ABC_TRANSPORTER_2"/>
    <property type="match status" value="1"/>
</dbReference>
<keyword evidence="2" id="KW-0547">Nucleotide-binding</keyword>
<dbReference type="Gene3D" id="3.40.50.300">
    <property type="entry name" value="P-loop containing nucleotide triphosphate hydrolases"/>
    <property type="match status" value="1"/>
</dbReference>
<dbReference type="PANTHER" id="PTHR42781:SF4">
    <property type="entry name" value="SPERMIDINE_PUTRESCINE IMPORT ATP-BINDING PROTEIN POTA"/>
    <property type="match status" value="1"/>
</dbReference>
<dbReference type="SUPFAM" id="SSF52540">
    <property type="entry name" value="P-loop containing nucleoside triphosphate hydrolases"/>
    <property type="match status" value="1"/>
</dbReference>
<evidence type="ECO:0000256" key="2">
    <source>
        <dbReference type="ARBA" id="ARBA00022741"/>
    </source>
</evidence>
<dbReference type="EMBL" id="SJPW01000003">
    <property type="protein sequence ID" value="TWU56575.1"/>
    <property type="molecule type" value="Genomic_DNA"/>
</dbReference>
<dbReference type="InterPro" id="IPR003593">
    <property type="entry name" value="AAA+_ATPase"/>
</dbReference>
<dbReference type="RefSeq" id="WP_146457753.1">
    <property type="nucleotide sequence ID" value="NZ_SJPW01000003.1"/>
</dbReference>
<dbReference type="OrthoDB" id="9802264at2"/>
<keyword evidence="6" id="KW-1185">Reference proteome</keyword>
<keyword evidence="3 5" id="KW-0067">ATP-binding</keyword>
<dbReference type="PROSITE" id="PS00211">
    <property type="entry name" value="ABC_TRANSPORTER_1"/>
    <property type="match status" value="1"/>
</dbReference>
<proteinExistence type="predicted"/>